<dbReference type="GeneID" id="17281090"/>
<dbReference type="PANTHER" id="PTHR23151:SF90">
    <property type="entry name" value="DIHYDROLIPOYLLYSINE-RESIDUE ACETYLTRANSFERASE COMPONENT OF PYRUVATE DEHYDROGENASE COMPLEX, MITOCHONDRIAL-RELATED"/>
    <property type="match status" value="1"/>
</dbReference>
<dbReference type="RefSeq" id="XP_005788550.1">
    <property type="nucleotide sequence ID" value="XM_005788493.1"/>
</dbReference>
<dbReference type="InterPro" id="IPR000089">
    <property type="entry name" value="Biotin_lipoyl"/>
</dbReference>
<proteinExistence type="predicted"/>
<evidence type="ECO:0000259" key="4">
    <source>
        <dbReference type="PROSITE" id="PS50968"/>
    </source>
</evidence>
<dbReference type="PANTHER" id="PTHR23151">
    <property type="entry name" value="DIHYDROLIPOAMIDE ACETYL/SUCCINYL-TRANSFERASE-RELATED"/>
    <property type="match status" value="1"/>
</dbReference>
<dbReference type="EnsemblProtists" id="EOD35821">
    <property type="protein sequence ID" value="EOD35821"/>
    <property type="gene ID" value="EMIHUDRAFT_440829"/>
</dbReference>
<dbReference type="InterPro" id="IPR003016">
    <property type="entry name" value="2-oxoA_DH_lipoyl-BS"/>
</dbReference>
<dbReference type="STRING" id="2903.R1FJS4"/>
<evidence type="ECO:0000256" key="1">
    <source>
        <dbReference type="ARBA" id="ARBA00022823"/>
    </source>
</evidence>
<dbReference type="GeneID" id="17281392"/>
<keyword evidence="6" id="KW-1185">Reference proteome</keyword>
<evidence type="ECO:0000313" key="6">
    <source>
        <dbReference type="Proteomes" id="UP000013827"/>
    </source>
</evidence>
<feature type="domain" description="Lipoyl-binding" evidence="4">
    <location>
        <begin position="27"/>
        <end position="103"/>
    </location>
</feature>
<dbReference type="Gene3D" id="2.40.50.100">
    <property type="match status" value="1"/>
</dbReference>
<dbReference type="HOGENOM" id="CLU_1565806_0_0_1"/>
<dbReference type="RefSeq" id="XP_005788250.1">
    <property type="nucleotide sequence ID" value="XM_005788193.1"/>
</dbReference>
<organism evidence="5 6">
    <name type="scientific">Emiliania huxleyi (strain CCMP1516)</name>
    <dbReference type="NCBI Taxonomy" id="280463"/>
    <lineage>
        <taxon>Eukaryota</taxon>
        <taxon>Haptista</taxon>
        <taxon>Haptophyta</taxon>
        <taxon>Prymnesiophyceae</taxon>
        <taxon>Isochrysidales</taxon>
        <taxon>Noelaerhabdaceae</taxon>
        <taxon>Emiliania</taxon>
    </lineage>
</organism>
<dbReference type="InterPro" id="IPR011053">
    <property type="entry name" value="Single_hybrid_motif"/>
</dbReference>
<evidence type="ECO:0000313" key="5">
    <source>
        <dbReference type="EnsemblProtists" id="EOD35821"/>
    </source>
</evidence>
<dbReference type="SUPFAM" id="SSF51230">
    <property type="entry name" value="Single hybrid motif"/>
    <property type="match status" value="1"/>
</dbReference>
<evidence type="ECO:0000256" key="2">
    <source>
        <dbReference type="ARBA" id="ARBA00022946"/>
    </source>
</evidence>
<dbReference type="Proteomes" id="UP000013827">
    <property type="component" value="Unassembled WGS sequence"/>
</dbReference>
<dbReference type="eggNOG" id="KOG0557">
    <property type="taxonomic scope" value="Eukaryota"/>
</dbReference>
<sequence>MLRVAARRASVSLPHLTRGYPAPYPSHTVLGMPALSPTMTQGNVEKYLVKVGDPIAAGDRIAEVETDKATVDFDVVDDGIVAKFLIPEGAQDVQVGTPMIVLCEEAGDVAAFADFEPKAPGSIAEAAPPPTESAPAPVAAPPPPVLGAASAAGKGASLAVTAWGRWTVMVA</sequence>
<dbReference type="GO" id="GO:0045254">
    <property type="term" value="C:pyruvate dehydrogenase complex"/>
    <property type="evidence" value="ECO:0007669"/>
    <property type="project" value="InterPro"/>
</dbReference>
<dbReference type="EnsemblProtists" id="EOD36121">
    <property type="protein sequence ID" value="EOD36121"/>
    <property type="gene ID" value="EMIHUDRAFT_440664"/>
</dbReference>
<dbReference type="GO" id="GO:0006086">
    <property type="term" value="P:pyruvate decarboxylation to acetyl-CoA"/>
    <property type="evidence" value="ECO:0007669"/>
    <property type="project" value="InterPro"/>
</dbReference>
<reference evidence="5" key="2">
    <citation type="submission" date="2024-10" db="UniProtKB">
        <authorList>
            <consortium name="EnsemblProtists"/>
        </authorList>
    </citation>
    <scope>IDENTIFICATION</scope>
</reference>
<keyword evidence="2" id="KW-0809">Transit peptide</keyword>
<feature type="compositionally biased region" description="Pro residues" evidence="3">
    <location>
        <begin position="127"/>
        <end position="141"/>
    </location>
</feature>
<accession>A0A0D3KJ86</accession>
<dbReference type="PROSITE" id="PS50968">
    <property type="entry name" value="BIOTINYL_LIPOYL"/>
    <property type="match status" value="1"/>
</dbReference>
<evidence type="ECO:0000256" key="3">
    <source>
        <dbReference type="SAM" id="MobiDB-lite"/>
    </source>
</evidence>
<dbReference type="KEGG" id="ehx:EMIHUDRAFT_440664"/>
<dbReference type="InterPro" id="IPR045257">
    <property type="entry name" value="E2/Pdx1"/>
</dbReference>
<dbReference type="FunFam" id="2.40.50.100:FF:000010">
    <property type="entry name" value="Acetyltransferase component of pyruvate dehydrogenase complex"/>
    <property type="match status" value="1"/>
</dbReference>
<dbReference type="Pfam" id="PF00364">
    <property type="entry name" value="Biotin_lipoyl"/>
    <property type="match status" value="1"/>
</dbReference>
<protein>
    <recommendedName>
        <fullName evidence="4">Lipoyl-binding domain-containing protein</fullName>
    </recommendedName>
</protein>
<keyword evidence="1" id="KW-0450">Lipoyl</keyword>
<feature type="region of interest" description="Disordered" evidence="3">
    <location>
        <begin position="121"/>
        <end position="141"/>
    </location>
</feature>
<reference evidence="6" key="1">
    <citation type="journal article" date="2013" name="Nature">
        <title>Pan genome of the phytoplankton Emiliania underpins its global distribution.</title>
        <authorList>
            <person name="Read B.A."/>
            <person name="Kegel J."/>
            <person name="Klute M.J."/>
            <person name="Kuo A."/>
            <person name="Lefebvre S.C."/>
            <person name="Maumus F."/>
            <person name="Mayer C."/>
            <person name="Miller J."/>
            <person name="Monier A."/>
            <person name="Salamov A."/>
            <person name="Young J."/>
            <person name="Aguilar M."/>
            <person name="Claverie J.M."/>
            <person name="Frickenhaus S."/>
            <person name="Gonzalez K."/>
            <person name="Herman E.K."/>
            <person name="Lin Y.C."/>
            <person name="Napier J."/>
            <person name="Ogata H."/>
            <person name="Sarno A.F."/>
            <person name="Shmutz J."/>
            <person name="Schroeder D."/>
            <person name="de Vargas C."/>
            <person name="Verret F."/>
            <person name="von Dassow P."/>
            <person name="Valentin K."/>
            <person name="Van de Peer Y."/>
            <person name="Wheeler G."/>
            <person name="Dacks J.B."/>
            <person name="Delwiche C.F."/>
            <person name="Dyhrman S.T."/>
            <person name="Glockner G."/>
            <person name="John U."/>
            <person name="Richards T."/>
            <person name="Worden A.Z."/>
            <person name="Zhang X."/>
            <person name="Grigoriev I.V."/>
            <person name="Allen A.E."/>
            <person name="Bidle K."/>
            <person name="Borodovsky M."/>
            <person name="Bowler C."/>
            <person name="Brownlee C."/>
            <person name="Cock J.M."/>
            <person name="Elias M."/>
            <person name="Gladyshev V.N."/>
            <person name="Groth M."/>
            <person name="Guda C."/>
            <person name="Hadaegh A."/>
            <person name="Iglesias-Rodriguez M.D."/>
            <person name="Jenkins J."/>
            <person name="Jones B.M."/>
            <person name="Lawson T."/>
            <person name="Leese F."/>
            <person name="Lindquist E."/>
            <person name="Lobanov A."/>
            <person name="Lomsadze A."/>
            <person name="Malik S.B."/>
            <person name="Marsh M.E."/>
            <person name="Mackinder L."/>
            <person name="Mock T."/>
            <person name="Mueller-Roeber B."/>
            <person name="Pagarete A."/>
            <person name="Parker M."/>
            <person name="Probert I."/>
            <person name="Quesneville H."/>
            <person name="Raines C."/>
            <person name="Rensing S.A."/>
            <person name="Riano-Pachon D.M."/>
            <person name="Richier S."/>
            <person name="Rokitta S."/>
            <person name="Shiraiwa Y."/>
            <person name="Soanes D.M."/>
            <person name="van der Giezen M."/>
            <person name="Wahlund T.M."/>
            <person name="Williams B."/>
            <person name="Wilson W."/>
            <person name="Wolfe G."/>
            <person name="Wurch L.L."/>
        </authorList>
    </citation>
    <scope>NUCLEOTIDE SEQUENCE</scope>
</reference>
<dbReference type="OMA" id="MIVLCEE"/>
<name>A0A0D3KJ86_EMIH1</name>
<dbReference type="AlphaFoldDB" id="A0A0D3KJ86"/>
<dbReference type="KEGG" id="ehx:EMIHUDRAFT_440829"/>
<dbReference type="PROSITE" id="PS00189">
    <property type="entry name" value="LIPOYL"/>
    <property type="match status" value="1"/>
</dbReference>
<dbReference type="PaxDb" id="2903-EOD35821"/>
<dbReference type="CDD" id="cd06849">
    <property type="entry name" value="lipoyl_domain"/>
    <property type="match status" value="1"/>
</dbReference>